<accession>A0ABW7J831</accession>
<dbReference type="EMBL" id="JBIHSE010000001">
    <property type="protein sequence ID" value="MFH0272495.1"/>
    <property type="molecule type" value="Genomic_DNA"/>
</dbReference>
<keyword evidence="2" id="KW-1185">Reference proteome</keyword>
<dbReference type="RefSeq" id="WP_171375106.1">
    <property type="nucleotide sequence ID" value="NZ_JBIHSE010000001.1"/>
</dbReference>
<gene>
    <name evidence="1" type="ORF">ACGRHZ_14365</name>
</gene>
<sequence length="279" mass="31896">MSKTLIGESSWDSECFNLCLGPLQYTYLHNDFFSGSNKGNTSKINRIKAIFKGLFVSFKAVLRKDELYYSSLNFEVLVVAYLMSWYKRAYIFLPNTIGLPSFYSKTFNKVMKSYKSRIYVSDAISKSTLESLSICDSKTVFEFKVPDYHDIKSIKYIVAFPAALSHKATSKNSDHFYDFSQKIVDKLASYGLDVYILPHPRDREYIENDFPSRKTITSDAIRKFGDNVCYISACSSLSLNKRYGGGFGCWVSIDGKDSLPDSLKCKKKELIDISYFENV</sequence>
<protein>
    <submittedName>
        <fullName evidence="1">Uncharacterized protein</fullName>
    </submittedName>
</protein>
<name>A0ABW7J831_9VIBR</name>
<dbReference type="Proteomes" id="UP001607221">
    <property type="component" value="Unassembled WGS sequence"/>
</dbReference>
<evidence type="ECO:0000313" key="1">
    <source>
        <dbReference type="EMBL" id="MFH0272495.1"/>
    </source>
</evidence>
<proteinExistence type="predicted"/>
<evidence type="ECO:0000313" key="2">
    <source>
        <dbReference type="Proteomes" id="UP001607221"/>
    </source>
</evidence>
<comment type="caution">
    <text evidence="1">The sequence shown here is derived from an EMBL/GenBank/DDBJ whole genome shotgun (WGS) entry which is preliminary data.</text>
</comment>
<reference evidence="1 2" key="1">
    <citation type="submission" date="2024-10" db="EMBL/GenBank/DDBJ databases">
        <authorList>
            <person name="Yibar A."/>
            <person name="Saticioglu I.B."/>
            <person name="Duman M."/>
            <person name="Ajmi N."/>
            <person name="Gurler F."/>
            <person name="Ay H."/>
            <person name="Onuk E."/>
            <person name="Guler S."/>
            <person name="Romalde J.L."/>
        </authorList>
    </citation>
    <scope>NUCLEOTIDE SEQUENCE [LARGE SCALE GENOMIC DNA]</scope>
    <source>
        <strain evidence="1 2">1-TCBS-A</strain>
    </source>
</reference>
<organism evidence="1 2">
    <name type="scientific">Vibrio jasicida</name>
    <dbReference type="NCBI Taxonomy" id="766224"/>
    <lineage>
        <taxon>Bacteria</taxon>
        <taxon>Pseudomonadati</taxon>
        <taxon>Pseudomonadota</taxon>
        <taxon>Gammaproteobacteria</taxon>
        <taxon>Vibrionales</taxon>
        <taxon>Vibrionaceae</taxon>
        <taxon>Vibrio</taxon>
    </lineage>
</organism>